<keyword evidence="3" id="KW-1185">Reference proteome</keyword>
<gene>
    <name evidence="2" type="ORF">SAMN00777080_4736</name>
</gene>
<keyword evidence="2" id="KW-0808">Transferase</keyword>
<dbReference type="Pfam" id="PF00535">
    <property type="entry name" value="Glycos_transf_2"/>
    <property type="match status" value="1"/>
</dbReference>
<name>A0A1W2HB10_9BACT</name>
<dbReference type="AlphaFoldDB" id="A0A1W2HB10"/>
<sequence>MGDKIFVVVVTYNGQKWIKQCLESVKKIDVPFEVVIVDNLSSDQTIRIIKEDFPEYTLLALDSNLGFGKANNLGIQKALDSGATYIFLLNQDAYFFEGSLQKVLNGTARIENLGIISPIHFANEDGVLDFQFKNYVQDYFGSDFLIDFEKKELKNFYHSQFINAAAWLIPSAVIRKVGLFHPVFDHYGEDEEYVNRIKHQGLQVYISSEFSIIHDRPQSRGQSIFFLPQKILTRKLLIDKLKGKKNGAIKVFIQYLRLALKSIKRKDSSNFADCIKEYFNFLKKKRSLG</sequence>
<dbReference type="EMBL" id="LT838813">
    <property type="protein sequence ID" value="SMD46057.1"/>
    <property type="molecule type" value="Genomic_DNA"/>
</dbReference>
<dbReference type="PANTHER" id="PTHR43179">
    <property type="entry name" value="RHAMNOSYLTRANSFERASE WBBL"/>
    <property type="match status" value="1"/>
</dbReference>
<dbReference type="Gene3D" id="3.90.550.10">
    <property type="entry name" value="Spore Coat Polysaccharide Biosynthesis Protein SpsA, Chain A"/>
    <property type="match status" value="1"/>
</dbReference>
<dbReference type="InterPro" id="IPR001173">
    <property type="entry name" value="Glyco_trans_2-like"/>
</dbReference>
<dbReference type="PANTHER" id="PTHR43179:SF7">
    <property type="entry name" value="RHAMNOSYLTRANSFERASE WBBL"/>
    <property type="match status" value="1"/>
</dbReference>
<dbReference type="RefSeq" id="WP_084123002.1">
    <property type="nucleotide sequence ID" value="NZ_LT838813.1"/>
</dbReference>
<protein>
    <submittedName>
        <fullName evidence="2">Glycosyltransferase, GT2 family</fullName>
    </submittedName>
</protein>
<feature type="domain" description="Glycosyltransferase 2-like" evidence="1">
    <location>
        <begin position="7"/>
        <end position="157"/>
    </location>
</feature>
<accession>A0A1W2HB10</accession>
<evidence type="ECO:0000259" key="1">
    <source>
        <dbReference type="Pfam" id="PF00535"/>
    </source>
</evidence>
<dbReference type="GO" id="GO:0016740">
    <property type="term" value="F:transferase activity"/>
    <property type="evidence" value="ECO:0007669"/>
    <property type="project" value="UniProtKB-KW"/>
</dbReference>
<dbReference type="Proteomes" id="UP000192333">
    <property type="component" value="Chromosome I"/>
</dbReference>
<proteinExistence type="predicted"/>
<organism evidence="2 3">
    <name type="scientific">Aquiflexum balticum DSM 16537</name>
    <dbReference type="NCBI Taxonomy" id="758820"/>
    <lineage>
        <taxon>Bacteria</taxon>
        <taxon>Pseudomonadati</taxon>
        <taxon>Bacteroidota</taxon>
        <taxon>Cytophagia</taxon>
        <taxon>Cytophagales</taxon>
        <taxon>Cyclobacteriaceae</taxon>
        <taxon>Aquiflexum</taxon>
    </lineage>
</organism>
<dbReference type="SUPFAM" id="SSF53448">
    <property type="entry name" value="Nucleotide-diphospho-sugar transferases"/>
    <property type="match status" value="1"/>
</dbReference>
<dbReference type="OrthoDB" id="9790005at2"/>
<dbReference type="STRING" id="758820.SAMN00777080_4736"/>
<evidence type="ECO:0000313" key="2">
    <source>
        <dbReference type="EMBL" id="SMD46057.1"/>
    </source>
</evidence>
<dbReference type="InterPro" id="IPR029044">
    <property type="entry name" value="Nucleotide-diphossugar_trans"/>
</dbReference>
<evidence type="ECO:0000313" key="3">
    <source>
        <dbReference type="Proteomes" id="UP000192333"/>
    </source>
</evidence>
<reference evidence="3" key="1">
    <citation type="submission" date="2017-04" db="EMBL/GenBank/DDBJ databases">
        <authorList>
            <person name="Varghese N."/>
            <person name="Submissions S."/>
        </authorList>
    </citation>
    <scope>NUCLEOTIDE SEQUENCE [LARGE SCALE GENOMIC DNA]</scope>
    <source>
        <strain evidence="3">DSM 16537</strain>
    </source>
</reference>